<evidence type="ECO:0000313" key="2">
    <source>
        <dbReference type="EMBL" id="OCL33031.1"/>
    </source>
</evidence>
<keyword evidence="1" id="KW-0460">Magnesium</keyword>
<feature type="binding site" evidence="1">
    <location>
        <position position="66"/>
    </location>
    <ligand>
        <name>Mg(2+)</name>
        <dbReference type="ChEBI" id="CHEBI:18420"/>
        <label>1</label>
        <note>catalytic</note>
    </ligand>
</feature>
<evidence type="ECO:0000256" key="1">
    <source>
        <dbReference type="PIRSR" id="PIRSR600760-2"/>
    </source>
</evidence>
<feature type="binding site" evidence="1">
    <location>
        <position position="89"/>
    </location>
    <ligand>
        <name>Mg(2+)</name>
        <dbReference type="ChEBI" id="CHEBI:18420"/>
        <label>1</label>
        <note>catalytic</note>
    </ligand>
</feature>
<dbReference type="Proteomes" id="UP000093501">
    <property type="component" value="Unassembled WGS sequence"/>
</dbReference>
<dbReference type="SUPFAM" id="SSF56655">
    <property type="entry name" value="Carbohydrate phosphatase"/>
    <property type="match status" value="1"/>
</dbReference>
<dbReference type="CDD" id="cd01637">
    <property type="entry name" value="IMPase_like"/>
    <property type="match status" value="1"/>
</dbReference>
<reference evidence="3" key="1">
    <citation type="submission" date="2016-07" db="EMBL/GenBank/DDBJ databases">
        <authorList>
            <person name="Florea S."/>
            <person name="Webb J.S."/>
            <person name="Jaromczyk J."/>
            <person name="Schardl C.L."/>
        </authorList>
    </citation>
    <scope>NUCLEOTIDE SEQUENCE [LARGE SCALE GENOMIC DNA]</scope>
    <source>
        <strain evidence="3">IPBSL-7</strain>
    </source>
</reference>
<dbReference type="RefSeq" id="WP_068752137.1">
    <property type="nucleotide sequence ID" value="NZ_LR214441.1"/>
</dbReference>
<dbReference type="Gene3D" id="3.40.190.80">
    <property type="match status" value="1"/>
</dbReference>
<dbReference type="PRINTS" id="PR00377">
    <property type="entry name" value="IMPHPHTASES"/>
</dbReference>
<dbReference type="GO" id="GO:0007165">
    <property type="term" value="P:signal transduction"/>
    <property type="evidence" value="ECO:0007669"/>
    <property type="project" value="TreeGrafter"/>
</dbReference>
<gene>
    <name evidence="2" type="ORF">BCR15_07065</name>
</gene>
<keyword evidence="1" id="KW-0479">Metal-binding</keyword>
<organism evidence="2 3">
    <name type="scientific">Tessaracoccus lapidicaptus</name>
    <dbReference type="NCBI Taxonomy" id="1427523"/>
    <lineage>
        <taxon>Bacteria</taxon>
        <taxon>Bacillati</taxon>
        <taxon>Actinomycetota</taxon>
        <taxon>Actinomycetes</taxon>
        <taxon>Propionibacteriales</taxon>
        <taxon>Propionibacteriaceae</taxon>
        <taxon>Tessaracoccus</taxon>
    </lineage>
</organism>
<dbReference type="EMBL" id="MBQD01000023">
    <property type="protein sequence ID" value="OCL33031.1"/>
    <property type="molecule type" value="Genomic_DNA"/>
</dbReference>
<accession>A0A1C0AK87</accession>
<dbReference type="Pfam" id="PF00459">
    <property type="entry name" value="Inositol_P"/>
    <property type="match status" value="1"/>
</dbReference>
<dbReference type="InterPro" id="IPR000760">
    <property type="entry name" value="Inositol_monophosphatase-like"/>
</dbReference>
<dbReference type="AlphaFoldDB" id="A0A1C0AK87"/>
<name>A0A1C0AK87_9ACTN</name>
<feature type="binding site" evidence="1">
    <location>
        <position position="92"/>
    </location>
    <ligand>
        <name>Mg(2+)</name>
        <dbReference type="ChEBI" id="CHEBI:18420"/>
        <label>1</label>
        <note>catalytic</note>
    </ligand>
</feature>
<feature type="binding site" evidence="1">
    <location>
        <position position="206"/>
    </location>
    <ligand>
        <name>Mg(2+)</name>
        <dbReference type="ChEBI" id="CHEBI:18420"/>
        <label>1</label>
        <note>catalytic</note>
    </ligand>
</feature>
<protein>
    <submittedName>
        <fullName evidence="2">Uncharacterized protein</fullName>
    </submittedName>
</protein>
<dbReference type="GO" id="GO:0006020">
    <property type="term" value="P:inositol metabolic process"/>
    <property type="evidence" value="ECO:0007669"/>
    <property type="project" value="TreeGrafter"/>
</dbReference>
<comment type="cofactor">
    <cofactor evidence="1">
        <name>Mg(2+)</name>
        <dbReference type="ChEBI" id="CHEBI:18420"/>
    </cofactor>
</comment>
<sequence>MDTEGIARLLEQTAAEIILPRFQQLAHGDVIEKKPGDLVTIADREAEDYLTGLLREAHPGAVIVGEEGVFADASLLDGLATAEHAFVIDPIDGTRNFVAGRDEFGVMLAEVRDGVTTRGWILQPQAQRMYIAELGGGVTLNGAPIDRTRADRAPLGATSKRSIHGFTAEGRLSPVVESAWCCAFDYPKVLHGDVDFLVYTTVHPWDHLAGSLMVTESGGVSRTLAGEDYTVASRARGLLIASDQETWAAAQEAWPAR</sequence>
<proteinExistence type="predicted"/>
<dbReference type="PANTHER" id="PTHR20854:SF4">
    <property type="entry name" value="INOSITOL-1-MONOPHOSPHATASE-RELATED"/>
    <property type="match status" value="1"/>
</dbReference>
<dbReference type="PANTHER" id="PTHR20854">
    <property type="entry name" value="INOSITOL MONOPHOSPHATASE"/>
    <property type="match status" value="1"/>
</dbReference>
<dbReference type="GO" id="GO:0046872">
    <property type="term" value="F:metal ion binding"/>
    <property type="evidence" value="ECO:0007669"/>
    <property type="project" value="UniProtKB-KW"/>
</dbReference>
<evidence type="ECO:0000313" key="3">
    <source>
        <dbReference type="Proteomes" id="UP000093501"/>
    </source>
</evidence>
<dbReference type="GO" id="GO:0008934">
    <property type="term" value="F:inositol monophosphate 1-phosphatase activity"/>
    <property type="evidence" value="ECO:0007669"/>
    <property type="project" value="TreeGrafter"/>
</dbReference>
<keyword evidence="3" id="KW-1185">Reference proteome</keyword>
<comment type="caution">
    <text evidence="2">The sequence shown here is derived from an EMBL/GenBank/DDBJ whole genome shotgun (WGS) entry which is preliminary data.</text>
</comment>
<dbReference type="Gene3D" id="3.30.540.10">
    <property type="entry name" value="Fructose-1,6-Bisphosphatase, subunit A, domain 1"/>
    <property type="match status" value="1"/>
</dbReference>
<feature type="binding site" evidence="1">
    <location>
        <position position="91"/>
    </location>
    <ligand>
        <name>Mg(2+)</name>
        <dbReference type="ChEBI" id="CHEBI:18420"/>
        <label>1</label>
        <note>catalytic</note>
    </ligand>
</feature>